<dbReference type="AlphaFoldDB" id="A0A0A2MWP4"/>
<reference evidence="2 3" key="2">
    <citation type="journal article" date="2015" name="Stand. Genomic Sci.">
        <title>High quality draft genomic sequence of Flavobacterium enshiense DK69(T) and comparison among Flavobacterium genomes.</title>
        <authorList>
            <person name="Zeng Z."/>
            <person name="Chen C."/>
            <person name="Du H."/>
            <person name="Wang G."/>
            <person name="Li M."/>
        </authorList>
    </citation>
    <scope>NUCLEOTIDE SEQUENCE [LARGE SCALE GENOMIC DNA]</scope>
    <source>
        <strain evidence="2 3">DK69</strain>
    </source>
</reference>
<proteinExistence type="predicted"/>
<feature type="domain" description="DUF306" evidence="1">
    <location>
        <begin position="36"/>
        <end position="144"/>
    </location>
</feature>
<dbReference type="PANTHER" id="PTHR35535:SF2">
    <property type="entry name" value="DUF306 DOMAIN-CONTAINING PROTEIN"/>
    <property type="match status" value="1"/>
</dbReference>
<sequence length="146" mass="16529">MRKCLFTAAIVCLSCICCNSVKTKNDIVDQSEKLNGSWELVYILPDETTFAGLYRDKKPTISFVTKDNTVSGNNSCNSYSGTLKVDRNKISFKEPMAVTRMMCGDGKGETVYMETLKKIDSYSISEDGKTLNFKMENKPLMRFKRK</sequence>
<protein>
    <recommendedName>
        <fullName evidence="1">DUF306 domain-containing protein</fullName>
    </recommendedName>
</protein>
<evidence type="ECO:0000313" key="2">
    <source>
        <dbReference type="EMBL" id="KGO95868.1"/>
    </source>
</evidence>
<dbReference type="Pfam" id="PF03724">
    <property type="entry name" value="META"/>
    <property type="match status" value="1"/>
</dbReference>
<evidence type="ECO:0000259" key="1">
    <source>
        <dbReference type="Pfam" id="PF03724"/>
    </source>
</evidence>
<dbReference type="InterPro" id="IPR005184">
    <property type="entry name" value="DUF306_Meta_HslJ"/>
</dbReference>
<dbReference type="InterPro" id="IPR038670">
    <property type="entry name" value="HslJ-like_sf"/>
</dbReference>
<dbReference type="eggNOG" id="COG3187">
    <property type="taxonomic scope" value="Bacteria"/>
</dbReference>
<name>A0A0A2MWP4_9FLAO</name>
<dbReference type="PANTHER" id="PTHR35535">
    <property type="entry name" value="HEAT SHOCK PROTEIN HSLJ"/>
    <property type="match status" value="1"/>
</dbReference>
<keyword evidence="3" id="KW-1185">Reference proteome</keyword>
<dbReference type="InterPro" id="IPR053147">
    <property type="entry name" value="Hsp_HslJ-like"/>
</dbReference>
<dbReference type="EMBL" id="JRLZ01000008">
    <property type="protein sequence ID" value="KGO95868.1"/>
    <property type="molecule type" value="Genomic_DNA"/>
</dbReference>
<organism evidence="2 3">
    <name type="scientific">Flavobacterium enshiense DK69</name>
    <dbReference type="NCBI Taxonomy" id="1107311"/>
    <lineage>
        <taxon>Bacteria</taxon>
        <taxon>Pseudomonadati</taxon>
        <taxon>Bacteroidota</taxon>
        <taxon>Flavobacteriia</taxon>
        <taxon>Flavobacteriales</taxon>
        <taxon>Flavobacteriaceae</taxon>
        <taxon>Flavobacterium</taxon>
    </lineage>
</organism>
<dbReference type="Gene3D" id="2.40.128.270">
    <property type="match status" value="1"/>
</dbReference>
<comment type="caution">
    <text evidence="2">The sequence shown here is derived from an EMBL/GenBank/DDBJ whole genome shotgun (WGS) entry which is preliminary data.</text>
</comment>
<dbReference type="OrthoDB" id="880459at2"/>
<reference evidence="3" key="1">
    <citation type="submission" date="2013-09" db="EMBL/GenBank/DDBJ databases">
        <authorList>
            <person name="Zeng Z."/>
            <person name="Chen C."/>
        </authorList>
    </citation>
    <scope>NUCLEOTIDE SEQUENCE [LARGE SCALE GENOMIC DNA]</scope>
    <source>
        <strain evidence="3">DK69</strain>
    </source>
</reference>
<dbReference type="PATRIC" id="fig|1107311.5.peg.3080"/>
<accession>A0A0A2MWP4</accession>
<dbReference type="Proteomes" id="UP000030149">
    <property type="component" value="Unassembled WGS sequence"/>
</dbReference>
<dbReference type="RefSeq" id="WP_035630455.1">
    <property type="nucleotide sequence ID" value="NZ_AVCS01000028.1"/>
</dbReference>
<dbReference type="STRING" id="1107311.Q767_09290"/>
<evidence type="ECO:0000313" key="3">
    <source>
        <dbReference type="Proteomes" id="UP000030149"/>
    </source>
</evidence>
<gene>
    <name evidence="2" type="ORF">Q767_09290</name>
</gene>